<organism evidence="1 2">
    <name type="scientific">Nephila pilipes</name>
    <name type="common">Giant wood spider</name>
    <name type="synonym">Nephila maculata</name>
    <dbReference type="NCBI Taxonomy" id="299642"/>
    <lineage>
        <taxon>Eukaryota</taxon>
        <taxon>Metazoa</taxon>
        <taxon>Ecdysozoa</taxon>
        <taxon>Arthropoda</taxon>
        <taxon>Chelicerata</taxon>
        <taxon>Arachnida</taxon>
        <taxon>Araneae</taxon>
        <taxon>Araneomorphae</taxon>
        <taxon>Entelegynae</taxon>
        <taxon>Araneoidea</taxon>
        <taxon>Nephilidae</taxon>
        <taxon>Nephila</taxon>
    </lineage>
</organism>
<dbReference type="AlphaFoldDB" id="A0A8X6N4J2"/>
<reference evidence="1" key="1">
    <citation type="submission" date="2020-08" db="EMBL/GenBank/DDBJ databases">
        <title>Multicomponent nature underlies the extraordinary mechanical properties of spider dragline silk.</title>
        <authorList>
            <person name="Kono N."/>
            <person name="Nakamura H."/>
            <person name="Mori M."/>
            <person name="Yoshida Y."/>
            <person name="Ohtoshi R."/>
            <person name="Malay A.D."/>
            <person name="Moran D.A.P."/>
            <person name="Tomita M."/>
            <person name="Numata K."/>
            <person name="Arakawa K."/>
        </authorList>
    </citation>
    <scope>NUCLEOTIDE SEQUENCE</scope>
</reference>
<evidence type="ECO:0000313" key="1">
    <source>
        <dbReference type="EMBL" id="GFS92923.1"/>
    </source>
</evidence>
<accession>A0A8X6N4J2</accession>
<gene>
    <name evidence="1" type="ORF">NPIL_471871</name>
</gene>
<proteinExistence type="predicted"/>
<comment type="caution">
    <text evidence="1">The sequence shown here is derived from an EMBL/GenBank/DDBJ whole genome shotgun (WGS) entry which is preliminary data.</text>
</comment>
<name>A0A8X6N4J2_NEPPI</name>
<evidence type="ECO:0000313" key="2">
    <source>
        <dbReference type="Proteomes" id="UP000887013"/>
    </source>
</evidence>
<keyword evidence="2" id="KW-1185">Reference proteome</keyword>
<dbReference type="Proteomes" id="UP000887013">
    <property type="component" value="Unassembled WGS sequence"/>
</dbReference>
<protein>
    <submittedName>
        <fullName evidence="1">Uncharacterized protein</fullName>
    </submittedName>
</protein>
<dbReference type="EMBL" id="BMAW01099999">
    <property type="protein sequence ID" value="GFS92923.1"/>
    <property type="molecule type" value="Genomic_DNA"/>
</dbReference>
<sequence length="97" mass="10900">MQEMQPDAEMQLSALRARVVRCWRVVIARRVYPFVSRWEGSATGHKFPGGLIGMRGASVTRKPVSVLPRCEVTREGKQHTDAFVSALTRELSAAIRF</sequence>